<gene>
    <name evidence="8" type="ORF">ACFPER_09635</name>
</gene>
<dbReference type="InterPro" id="IPR039420">
    <property type="entry name" value="WalR-like"/>
</dbReference>
<evidence type="ECO:0000259" key="7">
    <source>
        <dbReference type="PROSITE" id="PS50110"/>
    </source>
</evidence>
<dbReference type="Pfam" id="PF00072">
    <property type="entry name" value="Response_reg"/>
    <property type="match status" value="1"/>
</dbReference>
<dbReference type="PANTHER" id="PTHR43214">
    <property type="entry name" value="TWO-COMPONENT RESPONSE REGULATOR"/>
    <property type="match status" value="1"/>
</dbReference>
<evidence type="ECO:0000259" key="6">
    <source>
        <dbReference type="PROSITE" id="PS50043"/>
    </source>
</evidence>
<dbReference type="PROSITE" id="PS50110">
    <property type="entry name" value="RESPONSE_REGULATORY"/>
    <property type="match status" value="1"/>
</dbReference>
<evidence type="ECO:0000256" key="3">
    <source>
        <dbReference type="ARBA" id="ARBA00023125"/>
    </source>
</evidence>
<keyword evidence="9" id="KW-1185">Reference proteome</keyword>
<evidence type="ECO:0000256" key="4">
    <source>
        <dbReference type="ARBA" id="ARBA00023163"/>
    </source>
</evidence>
<comment type="caution">
    <text evidence="8">The sequence shown here is derived from an EMBL/GenBank/DDBJ whole genome shotgun (WGS) entry which is preliminary data.</text>
</comment>
<proteinExistence type="predicted"/>
<dbReference type="InterPro" id="IPR001789">
    <property type="entry name" value="Sig_transdc_resp-reg_receiver"/>
</dbReference>
<keyword evidence="1 5" id="KW-0597">Phosphoprotein</keyword>
<reference evidence="9" key="1">
    <citation type="journal article" date="2019" name="Int. J. Syst. Evol. Microbiol.">
        <title>The Global Catalogue of Microorganisms (GCM) 10K type strain sequencing project: providing services to taxonomists for standard genome sequencing and annotation.</title>
        <authorList>
            <consortium name="The Broad Institute Genomics Platform"/>
            <consortium name="The Broad Institute Genome Sequencing Center for Infectious Disease"/>
            <person name="Wu L."/>
            <person name="Ma J."/>
        </authorList>
    </citation>
    <scope>NUCLEOTIDE SEQUENCE [LARGE SCALE GENOMIC DNA]</scope>
    <source>
        <strain evidence="9">CGMCC 1.12192</strain>
    </source>
</reference>
<dbReference type="InterPro" id="IPR000792">
    <property type="entry name" value="Tscrpt_reg_LuxR_C"/>
</dbReference>
<dbReference type="EMBL" id="JBHSJC010000001">
    <property type="protein sequence ID" value="MFC4829050.1"/>
    <property type="molecule type" value="Genomic_DNA"/>
</dbReference>
<dbReference type="SUPFAM" id="SSF52172">
    <property type="entry name" value="CheY-like"/>
    <property type="match status" value="1"/>
</dbReference>
<dbReference type="RefSeq" id="WP_204392460.1">
    <property type="nucleotide sequence ID" value="NZ_JAFBBW010000001.1"/>
</dbReference>
<dbReference type="PANTHER" id="PTHR43214:SF24">
    <property type="entry name" value="TRANSCRIPTIONAL REGULATORY PROTEIN NARL-RELATED"/>
    <property type="match status" value="1"/>
</dbReference>
<dbReference type="Pfam" id="PF00196">
    <property type="entry name" value="GerE"/>
    <property type="match status" value="1"/>
</dbReference>
<feature type="domain" description="Response regulatory" evidence="7">
    <location>
        <begin position="4"/>
        <end position="124"/>
    </location>
</feature>
<evidence type="ECO:0000256" key="5">
    <source>
        <dbReference type="PROSITE-ProRule" id="PRU00169"/>
    </source>
</evidence>
<dbReference type="Proteomes" id="UP001595960">
    <property type="component" value="Unassembled WGS sequence"/>
</dbReference>
<keyword evidence="4" id="KW-0804">Transcription</keyword>
<name>A0ABV9R5Y9_9MICO</name>
<protein>
    <submittedName>
        <fullName evidence="8">Response regulator</fullName>
    </submittedName>
</protein>
<feature type="domain" description="HTH luxR-type" evidence="6">
    <location>
        <begin position="152"/>
        <end position="217"/>
    </location>
</feature>
<dbReference type="SUPFAM" id="SSF46894">
    <property type="entry name" value="C-terminal effector domain of the bipartite response regulators"/>
    <property type="match status" value="1"/>
</dbReference>
<evidence type="ECO:0000256" key="2">
    <source>
        <dbReference type="ARBA" id="ARBA00023015"/>
    </source>
</evidence>
<dbReference type="PRINTS" id="PR00038">
    <property type="entry name" value="HTHLUXR"/>
</dbReference>
<keyword evidence="2" id="KW-0805">Transcription regulation</keyword>
<dbReference type="InterPro" id="IPR011006">
    <property type="entry name" value="CheY-like_superfamily"/>
</dbReference>
<organism evidence="8 9">
    <name type="scientific">Agromyces aurantiacus</name>
    <dbReference type="NCBI Taxonomy" id="165814"/>
    <lineage>
        <taxon>Bacteria</taxon>
        <taxon>Bacillati</taxon>
        <taxon>Actinomycetota</taxon>
        <taxon>Actinomycetes</taxon>
        <taxon>Micrococcales</taxon>
        <taxon>Microbacteriaceae</taxon>
        <taxon>Agromyces</taxon>
    </lineage>
</organism>
<dbReference type="CDD" id="cd17535">
    <property type="entry name" value="REC_NarL-like"/>
    <property type="match status" value="1"/>
</dbReference>
<evidence type="ECO:0000256" key="1">
    <source>
        <dbReference type="ARBA" id="ARBA00022553"/>
    </source>
</evidence>
<dbReference type="PROSITE" id="PS50043">
    <property type="entry name" value="HTH_LUXR_2"/>
    <property type="match status" value="1"/>
</dbReference>
<sequence>MTVTVLVVDDQAMVRAGFAAVLDAHDDLRVVGQAADGAEAVRLARALRPDVVVMDVRMPGMNGIEATQALQTPPRSSDYVPRVLMLTTFDIDDYVFAALRAGASGFLLKDAVPDEVVAAVRVIAAGDALLAPSVTRRLIEEVARQAPPPRVDEHLLASLTAREREVLVLIARGRSNQEIAAALFIAEQTVKTHVGKILAKLGLRDRVHAVVFAYDVGLVRPGG</sequence>
<dbReference type="Gene3D" id="3.40.50.2300">
    <property type="match status" value="1"/>
</dbReference>
<accession>A0ABV9R5Y9</accession>
<evidence type="ECO:0000313" key="8">
    <source>
        <dbReference type="EMBL" id="MFC4829050.1"/>
    </source>
</evidence>
<feature type="modified residue" description="4-aspartylphosphate" evidence="5">
    <location>
        <position position="55"/>
    </location>
</feature>
<dbReference type="SMART" id="SM00448">
    <property type="entry name" value="REC"/>
    <property type="match status" value="1"/>
</dbReference>
<dbReference type="SMART" id="SM00421">
    <property type="entry name" value="HTH_LUXR"/>
    <property type="match status" value="1"/>
</dbReference>
<dbReference type="CDD" id="cd06170">
    <property type="entry name" value="LuxR_C_like"/>
    <property type="match status" value="1"/>
</dbReference>
<dbReference type="InterPro" id="IPR016032">
    <property type="entry name" value="Sig_transdc_resp-reg_C-effctor"/>
</dbReference>
<dbReference type="InterPro" id="IPR058245">
    <property type="entry name" value="NreC/VraR/RcsB-like_REC"/>
</dbReference>
<keyword evidence="3" id="KW-0238">DNA-binding</keyword>
<evidence type="ECO:0000313" key="9">
    <source>
        <dbReference type="Proteomes" id="UP001595960"/>
    </source>
</evidence>